<organism evidence="7 8">
    <name type="scientific">Spongisporangium articulatum</name>
    <dbReference type="NCBI Taxonomy" id="3362603"/>
    <lineage>
        <taxon>Bacteria</taxon>
        <taxon>Bacillati</taxon>
        <taxon>Actinomycetota</taxon>
        <taxon>Actinomycetes</taxon>
        <taxon>Kineosporiales</taxon>
        <taxon>Kineosporiaceae</taxon>
        <taxon>Spongisporangium</taxon>
    </lineage>
</organism>
<keyword evidence="5" id="KW-0732">Signal</keyword>
<gene>
    <name evidence="7" type="primary">pstS</name>
    <name evidence="7" type="ORF">ACIB24_05915</name>
</gene>
<proteinExistence type="inferred from homology"/>
<dbReference type="Pfam" id="PF12849">
    <property type="entry name" value="PBP_like_2"/>
    <property type="match status" value="1"/>
</dbReference>
<feature type="domain" description="PBP" evidence="6">
    <location>
        <begin position="35"/>
        <end position="333"/>
    </location>
</feature>
<dbReference type="PANTHER" id="PTHR42996:SF1">
    <property type="entry name" value="PHOSPHATE-BINDING PROTEIN PSTS"/>
    <property type="match status" value="1"/>
</dbReference>
<evidence type="ECO:0000256" key="3">
    <source>
        <dbReference type="ARBA" id="ARBA00022592"/>
    </source>
</evidence>
<keyword evidence="8" id="KW-1185">Reference proteome</keyword>
<feature type="signal peptide" evidence="5">
    <location>
        <begin position="1"/>
        <end position="24"/>
    </location>
</feature>
<accession>A0ABW8AJR5</accession>
<dbReference type="PANTHER" id="PTHR42996">
    <property type="entry name" value="PHOSPHATE-BINDING PROTEIN PSTS"/>
    <property type="match status" value="1"/>
</dbReference>
<dbReference type="NCBIfam" id="TIGR00975">
    <property type="entry name" value="3a0107s03"/>
    <property type="match status" value="1"/>
</dbReference>
<evidence type="ECO:0000256" key="1">
    <source>
        <dbReference type="ARBA" id="ARBA00008725"/>
    </source>
</evidence>
<dbReference type="InterPro" id="IPR024370">
    <property type="entry name" value="PBP_domain"/>
</dbReference>
<evidence type="ECO:0000256" key="2">
    <source>
        <dbReference type="ARBA" id="ARBA00022448"/>
    </source>
</evidence>
<sequence>MKLPRLVTLGSVTLVGVLALSACGSDNTSGDAGGDSSNCPSGTLNAEGSSAQANAIDEAIASYNATCPDVKVNYNPTGSGAGIKQFNAGQVDFAGSDSALKTVAVDGVVEADAAKQRCDGNEAWNLPMAVGPISISYNLEGVTGLTLTPSLISQIFLGKITSWDDPKIAAANSGVTLPKTAIKVFYRSDESGTTENFEKYLSGAAGADWTGGDPSKVWAGKVGEGREKSSGVAEGVSSTPGGITYVEWGSAINNKLSFAKVDNGGGAVELTGATAGAAATAAKISGTGNDLRLTLDYTTKDPSTYPIVLVTYEIVCSKGLAADKTALVKSFLTHYSSTQTQASLADIGYGPLPAELQTKVAAAVAAIS</sequence>
<reference evidence="7 8" key="1">
    <citation type="submission" date="2024-10" db="EMBL/GenBank/DDBJ databases">
        <title>The Natural Products Discovery Center: Release of the First 8490 Sequenced Strains for Exploring Actinobacteria Biosynthetic Diversity.</title>
        <authorList>
            <person name="Kalkreuter E."/>
            <person name="Kautsar S.A."/>
            <person name="Yang D."/>
            <person name="Bader C.D."/>
            <person name="Teijaro C.N."/>
            <person name="Fluegel L."/>
            <person name="Davis C.M."/>
            <person name="Simpson J.R."/>
            <person name="Lauterbach L."/>
            <person name="Steele A.D."/>
            <person name="Gui C."/>
            <person name="Meng S."/>
            <person name="Li G."/>
            <person name="Viehrig K."/>
            <person name="Ye F."/>
            <person name="Su P."/>
            <person name="Kiefer A.F."/>
            <person name="Nichols A."/>
            <person name="Cepeda A.J."/>
            <person name="Yan W."/>
            <person name="Fan B."/>
            <person name="Jiang Y."/>
            <person name="Adhikari A."/>
            <person name="Zheng C.-J."/>
            <person name="Schuster L."/>
            <person name="Cowan T.M."/>
            <person name="Smanski M.J."/>
            <person name="Chevrette M.G."/>
            <person name="De Carvalho L.P.S."/>
            <person name="Shen B."/>
        </authorList>
    </citation>
    <scope>NUCLEOTIDE SEQUENCE [LARGE SCALE GENOMIC DNA]</scope>
    <source>
        <strain evidence="7 8">NPDC049639</strain>
    </source>
</reference>
<name>A0ABW8AJR5_9ACTN</name>
<dbReference type="RefSeq" id="WP_398276514.1">
    <property type="nucleotide sequence ID" value="NZ_JBITLV010000001.1"/>
</dbReference>
<evidence type="ECO:0000313" key="7">
    <source>
        <dbReference type="EMBL" id="MFI7586594.1"/>
    </source>
</evidence>
<comment type="similarity">
    <text evidence="1 4">Belongs to the PstS family.</text>
</comment>
<dbReference type="CDD" id="cd13565">
    <property type="entry name" value="PBP2_PstS"/>
    <property type="match status" value="1"/>
</dbReference>
<dbReference type="InterPro" id="IPR005673">
    <property type="entry name" value="ABC_phos-bd_PstS"/>
</dbReference>
<dbReference type="SUPFAM" id="SSF53850">
    <property type="entry name" value="Periplasmic binding protein-like II"/>
    <property type="match status" value="1"/>
</dbReference>
<dbReference type="Proteomes" id="UP001612915">
    <property type="component" value="Unassembled WGS sequence"/>
</dbReference>
<evidence type="ECO:0000256" key="5">
    <source>
        <dbReference type="SAM" id="SignalP"/>
    </source>
</evidence>
<dbReference type="EMBL" id="JBITLV010000001">
    <property type="protein sequence ID" value="MFI7586594.1"/>
    <property type="molecule type" value="Genomic_DNA"/>
</dbReference>
<dbReference type="PIRSF" id="PIRSF002756">
    <property type="entry name" value="PstS"/>
    <property type="match status" value="1"/>
</dbReference>
<evidence type="ECO:0000259" key="6">
    <source>
        <dbReference type="Pfam" id="PF12849"/>
    </source>
</evidence>
<dbReference type="PROSITE" id="PS51257">
    <property type="entry name" value="PROKAR_LIPOPROTEIN"/>
    <property type="match status" value="1"/>
</dbReference>
<evidence type="ECO:0000256" key="4">
    <source>
        <dbReference type="PIRNR" id="PIRNR002756"/>
    </source>
</evidence>
<protein>
    <recommendedName>
        <fullName evidence="4">Phosphate-binding protein</fullName>
    </recommendedName>
</protein>
<dbReference type="Gene3D" id="3.40.190.10">
    <property type="entry name" value="Periplasmic binding protein-like II"/>
    <property type="match status" value="2"/>
</dbReference>
<evidence type="ECO:0000313" key="8">
    <source>
        <dbReference type="Proteomes" id="UP001612915"/>
    </source>
</evidence>
<comment type="caution">
    <text evidence="7">The sequence shown here is derived from an EMBL/GenBank/DDBJ whole genome shotgun (WGS) entry which is preliminary data.</text>
</comment>
<feature type="chain" id="PRO_5047464109" description="Phosphate-binding protein" evidence="5">
    <location>
        <begin position="25"/>
        <end position="368"/>
    </location>
</feature>
<keyword evidence="3 4" id="KW-0592">Phosphate transport</keyword>
<keyword evidence="2 4" id="KW-0813">Transport</keyword>
<dbReference type="InterPro" id="IPR050962">
    <property type="entry name" value="Phosphate-bind_PstS"/>
</dbReference>